<protein>
    <submittedName>
        <fullName evidence="5">Xylosyltransferase oxt</fullName>
    </submittedName>
</protein>
<evidence type="ECO:0000256" key="2">
    <source>
        <dbReference type="SAM" id="MobiDB-lite"/>
    </source>
</evidence>
<evidence type="ECO:0000256" key="1">
    <source>
        <dbReference type="ARBA" id="ARBA00022737"/>
    </source>
</evidence>
<evidence type="ECO:0000313" key="5">
    <source>
        <dbReference type="EMBL" id="KAK4245660.1"/>
    </source>
</evidence>
<feature type="compositionally biased region" description="Low complexity" evidence="2">
    <location>
        <begin position="129"/>
        <end position="164"/>
    </location>
</feature>
<keyword evidence="3" id="KW-1133">Transmembrane helix</keyword>
<dbReference type="SMART" id="SM00321">
    <property type="entry name" value="WSC"/>
    <property type="match status" value="1"/>
</dbReference>
<comment type="caution">
    <text evidence="5">The sequence shown here is derived from an EMBL/GenBank/DDBJ whole genome shotgun (WGS) entry which is preliminary data.</text>
</comment>
<dbReference type="EMBL" id="MU857694">
    <property type="protein sequence ID" value="KAK4245660.1"/>
    <property type="molecule type" value="Genomic_DNA"/>
</dbReference>
<keyword evidence="3" id="KW-0472">Membrane</keyword>
<dbReference type="PANTHER" id="PTHR45964:SF5">
    <property type="entry name" value="WSCD FAMILY MEMBER CG9164"/>
    <property type="match status" value="1"/>
</dbReference>
<feature type="transmembrane region" description="Helical" evidence="3">
    <location>
        <begin position="88"/>
        <end position="113"/>
    </location>
</feature>
<dbReference type="InterPro" id="IPR002889">
    <property type="entry name" value="WSC_carb-bd"/>
</dbReference>
<keyword evidence="1" id="KW-0677">Repeat</keyword>
<feature type="region of interest" description="Disordered" evidence="2">
    <location>
        <begin position="1"/>
        <end position="23"/>
    </location>
</feature>
<reference evidence="5" key="2">
    <citation type="submission" date="2023-05" db="EMBL/GenBank/DDBJ databases">
        <authorList>
            <consortium name="Lawrence Berkeley National Laboratory"/>
            <person name="Steindorff A."/>
            <person name="Hensen N."/>
            <person name="Bonometti L."/>
            <person name="Westerberg I."/>
            <person name="Brannstrom I.O."/>
            <person name="Guillou S."/>
            <person name="Cros-Aarteil S."/>
            <person name="Calhoun S."/>
            <person name="Haridas S."/>
            <person name="Kuo A."/>
            <person name="Mondo S."/>
            <person name="Pangilinan J."/>
            <person name="Riley R."/>
            <person name="Labutti K."/>
            <person name="Andreopoulos B."/>
            <person name="Lipzen A."/>
            <person name="Chen C."/>
            <person name="Yanf M."/>
            <person name="Daum C."/>
            <person name="Ng V."/>
            <person name="Clum A."/>
            <person name="Ohm R."/>
            <person name="Martin F."/>
            <person name="Silar P."/>
            <person name="Natvig D."/>
            <person name="Lalanne C."/>
            <person name="Gautier V."/>
            <person name="Ament-Velasquez S.L."/>
            <person name="Kruys A."/>
            <person name="Hutchinson M.I."/>
            <person name="Powell A.J."/>
            <person name="Barry K."/>
            <person name="Miller A.N."/>
            <person name="Grigoriev I.V."/>
            <person name="Debuchy R."/>
            <person name="Gladieux P."/>
            <person name="Thoren M.H."/>
            <person name="Johannesson H."/>
        </authorList>
    </citation>
    <scope>NUCLEOTIDE SEQUENCE</scope>
    <source>
        <strain evidence="5">CBS 359.72</strain>
    </source>
</reference>
<proteinExistence type="predicted"/>
<feature type="region of interest" description="Disordered" evidence="2">
    <location>
        <begin position="128"/>
        <end position="172"/>
    </location>
</feature>
<organism evidence="5 6">
    <name type="scientific">Corynascus novoguineensis</name>
    <dbReference type="NCBI Taxonomy" id="1126955"/>
    <lineage>
        <taxon>Eukaryota</taxon>
        <taxon>Fungi</taxon>
        <taxon>Dikarya</taxon>
        <taxon>Ascomycota</taxon>
        <taxon>Pezizomycotina</taxon>
        <taxon>Sordariomycetes</taxon>
        <taxon>Sordariomycetidae</taxon>
        <taxon>Sordariales</taxon>
        <taxon>Chaetomiaceae</taxon>
        <taxon>Corynascus</taxon>
    </lineage>
</organism>
<accession>A0AAN7HLA6</accession>
<evidence type="ECO:0000259" key="4">
    <source>
        <dbReference type="PROSITE" id="PS51212"/>
    </source>
</evidence>
<dbReference type="InterPro" id="IPR051589">
    <property type="entry name" value="Sialate-O-sulfotransferase"/>
</dbReference>
<dbReference type="Pfam" id="PF01822">
    <property type="entry name" value="WSC"/>
    <property type="match status" value="1"/>
</dbReference>
<dbReference type="PROSITE" id="PS51212">
    <property type="entry name" value="WSC"/>
    <property type="match status" value="1"/>
</dbReference>
<reference evidence="5" key="1">
    <citation type="journal article" date="2023" name="Mol. Phylogenet. Evol.">
        <title>Genome-scale phylogeny and comparative genomics of the fungal order Sordariales.</title>
        <authorList>
            <person name="Hensen N."/>
            <person name="Bonometti L."/>
            <person name="Westerberg I."/>
            <person name="Brannstrom I.O."/>
            <person name="Guillou S."/>
            <person name="Cros-Aarteil S."/>
            <person name="Calhoun S."/>
            <person name="Haridas S."/>
            <person name="Kuo A."/>
            <person name="Mondo S."/>
            <person name="Pangilinan J."/>
            <person name="Riley R."/>
            <person name="LaButti K."/>
            <person name="Andreopoulos B."/>
            <person name="Lipzen A."/>
            <person name="Chen C."/>
            <person name="Yan M."/>
            <person name="Daum C."/>
            <person name="Ng V."/>
            <person name="Clum A."/>
            <person name="Steindorff A."/>
            <person name="Ohm R.A."/>
            <person name="Martin F."/>
            <person name="Silar P."/>
            <person name="Natvig D.O."/>
            <person name="Lalanne C."/>
            <person name="Gautier V."/>
            <person name="Ament-Velasquez S.L."/>
            <person name="Kruys A."/>
            <person name="Hutchinson M.I."/>
            <person name="Powell A.J."/>
            <person name="Barry K."/>
            <person name="Miller A.N."/>
            <person name="Grigoriev I.V."/>
            <person name="Debuchy R."/>
            <person name="Gladieux P."/>
            <person name="Hiltunen Thoren M."/>
            <person name="Johannesson H."/>
        </authorList>
    </citation>
    <scope>NUCLEOTIDE SEQUENCE</scope>
    <source>
        <strain evidence="5">CBS 359.72</strain>
    </source>
</reference>
<name>A0AAN7HLA6_9PEZI</name>
<keyword evidence="3" id="KW-0812">Transmembrane</keyword>
<feature type="domain" description="WSC" evidence="4">
    <location>
        <begin position="177"/>
        <end position="275"/>
    </location>
</feature>
<dbReference type="AlphaFoldDB" id="A0AAN7HLA6"/>
<keyword evidence="6" id="KW-1185">Reference proteome</keyword>
<evidence type="ECO:0000313" key="6">
    <source>
        <dbReference type="Proteomes" id="UP001303647"/>
    </source>
</evidence>
<dbReference type="PANTHER" id="PTHR45964">
    <property type="entry name" value="WSCD FAMILY MEMBER CG9164"/>
    <property type="match status" value="1"/>
</dbReference>
<feature type="region of interest" description="Disordered" evidence="2">
    <location>
        <begin position="49"/>
        <end position="82"/>
    </location>
</feature>
<gene>
    <name evidence="5" type="ORF">C7999DRAFT_33947</name>
</gene>
<dbReference type="Proteomes" id="UP001303647">
    <property type="component" value="Unassembled WGS sequence"/>
</dbReference>
<feature type="compositionally biased region" description="Basic and acidic residues" evidence="2">
    <location>
        <begin position="62"/>
        <end position="71"/>
    </location>
</feature>
<sequence length="276" mass="29894">MLDDGTNLPIPNRERNNGGSLMIWSGHPDGQRQFFESRQWHKPGTVETTELGSSRTALCSRDASDSSKLESESLGGTPPYSRRKPFNFTLSTIVLSCVLFLVTAGLIATGSILGRRIAELEDRVPSFVNESTQEGSTTNETGGNSTSSTSPSSSAPNPNPSQTGTPPPTPPTVLVSGWKHLGCYYDSSVRLLSDDFYSASNMTNARCAEFCSSDGRRPRYFGTQVSVQCFCGTASPDVLAGRRAPDWQCSKQCPGRDDTAETCGGNWALTIWEREE</sequence>
<evidence type="ECO:0000256" key="3">
    <source>
        <dbReference type="SAM" id="Phobius"/>
    </source>
</evidence>